<dbReference type="SUPFAM" id="SSF48452">
    <property type="entry name" value="TPR-like"/>
    <property type="match status" value="1"/>
</dbReference>
<protein>
    <submittedName>
        <fullName evidence="1">Uncharacterized protein</fullName>
    </submittedName>
</protein>
<name>A0A0A9BDA9_ARUDO</name>
<organism evidence="1">
    <name type="scientific">Arundo donax</name>
    <name type="common">Giant reed</name>
    <name type="synonym">Donax arundinaceus</name>
    <dbReference type="NCBI Taxonomy" id="35708"/>
    <lineage>
        <taxon>Eukaryota</taxon>
        <taxon>Viridiplantae</taxon>
        <taxon>Streptophyta</taxon>
        <taxon>Embryophyta</taxon>
        <taxon>Tracheophyta</taxon>
        <taxon>Spermatophyta</taxon>
        <taxon>Magnoliopsida</taxon>
        <taxon>Liliopsida</taxon>
        <taxon>Poales</taxon>
        <taxon>Poaceae</taxon>
        <taxon>PACMAD clade</taxon>
        <taxon>Arundinoideae</taxon>
        <taxon>Arundineae</taxon>
        <taxon>Arundo</taxon>
    </lineage>
</organism>
<reference evidence="1" key="2">
    <citation type="journal article" date="2015" name="Data Brief">
        <title>Shoot transcriptome of the giant reed, Arundo donax.</title>
        <authorList>
            <person name="Barrero R.A."/>
            <person name="Guerrero F.D."/>
            <person name="Moolhuijzen P."/>
            <person name="Goolsby J.A."/>
            <person name="Tidwell J."/>
            <person name="Bellgard S.E."/>
            <person name="Bellgard M.I."/>
        </authorList>
    </citation>
    <scope>NUCLEOTIDE SEQUENCE</scope>
    <source>
        <tissue evidence="1">Shoot tissue taken approximately 20 cm above the soil surface</tissue>
    </source>
</reference>
<dbReference type="PANTHER" id="PTHR47337:SF1">
    <property type="entry name" value="TETRATRICOPEPTIDE REPEAT (TPR)-LIKE SUPERFAMILY PROTEIN"/>
    <property type="match status" value="1"/>
</dbReference>
<accession>A0A0A9BDA9</accession>
<dbReference type="PANTHER" id="PTHR47337">
    <property type="entry name" value="TETRATRICOPEPTIDE REPEAT (TPR)-LIKE SUPERFAMILY PROTEIN"/>
    <property type="match status" value="1"/>
</dbReference>
<dbReference type="AlphaFoldDB" id="A0A0A9BDA9"/>
<dbReference type="InterPro" id="IPR011990">
    <property type="entry name" value="TPR-like_helical_dom_sf"/>
</dbReference>
<evidence type="ECO:0000313" key="1">
    <source>
        <dbReference type="EMBL" id="JAD59210.1"/>
    </source>
</evidence>
<reference evidence="1" key="1">
    <citation type="submission" date="2014-09" db="EMBL/GenBank/DDBJ databases">
        <authorList>
            <person name="Magalhaes I.L.F."/>
            <person name="Oliveira U."/>
            <person name="Santos F.R."/>
            <person name="Vidigal T.H.D.A."/>
            <person name="Brescovit A.D."/>
            <person name="Santos A.J."/>
        </authorList>
    </citation>
    <scope>NUCLEOTIDE SEQUENCE</scope>
    <source>
        <tissue evidence="1">Shoot tissue taken approximately 20 cm above the soil surface</tissue>
    </source>
</reference>
<dbReference type="EMBL" id="GBRH01238685">
    <property type="protein sequence ID" value="JAD59210.1"/>
    <property type="molecule type" value="Transcribed_RNA"/>
</dbReference>
<dbReference type="Gene3D" id="1.25.40.10">
    <property type="entry name" value="Tetratricopeptide repeat domain"/>
    <property type="match status" value="1"/>
</dbReference>
<proteinExistence type="predicted"/>
<sequence>MEKVGKSFFQNTGVSLNIDPGCCMSCRSHLDVSTAVAESHRATSNIDRLKELTVVDKILIREALQSLKQLKKLKHPYSKALAQAEDTIAEAFAKVGDQEQAIQHCEASIQILKKLYHPKHIVVAHELIKLVSILMSMGDRASAAATFARAEAIFSLYYGSHVEKILAYLGALKRSVSEGLIGAR</sequence>